<comment type="caution">
    <text evidence="1">The sequence shown here is derived from an EMBL/GenBank/DDBJ whole genome shotgun (WGS) entry which is preliminary data.</text>
</comment>
<evidence type="ECO:0000313" key="1">
    <source>
        <dbReference type="EMBL" id="MCC6070328.1"/>
    </source>
</evidence>
<dbReference type="RefSeq" id="WP_229431255.1">
    <property type="nucleotide sequence ID" value="NZ_JAJHPV010000009.1"/>
</dbReference>
<protein>
    <submittedName>
        <fullName evidence="1">Uncharacterized protein</fullName>
    </submittedName>
</protein>
<dbReference type="EMBL" id="JAJHPV010000009">
    <property type="protein sequence ID" value="MCC6070328.1"/>
    <property type="molecule type" value="Genomic_DNA"/>
</dbReference>
<gene>
    <name evidence="1" type="ORF">LMJ30_05055</name>
</gene>
<evidence type="ECO:0000313" key="2">
    <source>
        <dbReference type="Proteomes" id="UP001198701"/>
    </source>
</evidence>
<dbReference type="Proteomes" id="UP001198701">
    <property type="component" value="Unassembled WGS sequence"/>
</dbReference>
<proteinExistence type="predicted"/>
<reference evidence="1 2" key="1">
    <citation type="submission" date="2021-11" db="EMBL/GenBank/DDBJ databases">
        <authorList>
            <person name="Huq M.A."/>
        </authorList>
    </citation>
    <scope>NUCLEOTIDE SEQUENCE [LARGE SCALE GENOMIC DNA]</scope>
    <source>
        <strain evidence="1 2">MAHUQ-52</strain>
    </source>
</reference>
<organism evidence="1 2">
    <name type="scientific">Massilia agrisoli</name>
    <dbReference type="NCBI Taxonomy" id="2892444"/>
    <lineage>
        <taxon>Bacteria</taxon>
        <taxon>Pseudomonadati</taxon>
        <taxon>Pseudomonadota</taxon>
        <taxon>Betaproteobacteria</taxon>
        <taxon>Burkholderiales</taxon>
        <taxon>Oxalobacteraceae</taxon>
        <taxon>Telluria group</taxon>
        <taxon>Massilia</taxon>
    </lineage>
</organism>
<keyword evidence="2" id="KW-1185">Reference proteome</keyword>
<sequence>MVGKFLKPGAIVDLIKSEERTNSIRKRVGLTMHPIRATVCGCPDPNCGGWYDIITERTIPTAEECTSILKEAKEKKKQA</sequence>
<name>A0ABS8IQ55_9BURK</name>
<accession>A0ABS8IQ55</accession>